<feature type="transmembrane region" description="Helical" evidence="9">
    <location>
        <begin position="268"/>
        <end position="293"/>
    </location>
</feature>
<feature type="transmembrane region" description="Helical" evidence="9">
    <location>
        <begin position="68"/>
        <end position="89"/>
    </location>
</feature>
<feature type="binding site" evidence="6">
    <location>
        <position position="51"/>
    </location>
    <ligand>
        <name>Na(+)</name>
        <dbReference type="ChEBI" id="CHEBI:29101"/>
        <label>1</label>
    </ligand>
</feature>
<evidence type="ECO:0000256" key="5">
    <source>
        <dbReference type="ARBA" id="ARBA00023136"/>
    </source>
</evidence>
<protein>
    <recommendedName>
        <fullName evidence="8">Transporter</fullName>
    </recommendedName>
</protein>
<dbReference type="Ensembl" id="ENSEBUT00000020955.1">
    <property type="protein sequence ID" value="ENSEBUP00000020379.1"/>
    <property type="gene ID" value="ENSEBUG00000012630.1"/>
</dbReference>
<evidence type="ECO:0000256" key="1">
    <source>
        <dbReference type="ARBA" id="ARBA00004141"/>
    </source>
</evidence>
<feature type="binding site" evidence="6">
    <location>
        <position position="376"/>
    </location>
    <ligand>
        <name>Na(+)</name>
        <dbReference type="ChEBI" id="CHEBI:29101"/>
        <label>1</label>
    </ligand>
</feature>
<evidence type="ECO:0000313" key="10">
    <source>
        <dbReference type="Ensembl" id="ENSEBUP00000020379.1"/>
    </source>
</evidence>
<reference evidence="10" key="1">
    <citation type="submission" date="2025-08" db="UniProtKB">
        <authorList>
            <consortium name="Ensembl"/>
        </authorList>
    </citation>
    <scope>IDENTIFICATION</scope>
</reference>
<dbReference type="PANTHER" id="PTHR11616">
    <property type="entry name" value="SODIUM/CHLORIDE DEPENDENT TRANSPORTER"/>
    <property type="match status" value="1"/>
</dbReference>
<evidence type="ECO:0000256" key="9">
    <source>
        <dbReference type="SAM" id="Phobius"/>
    </source>
</evidence>
<dbReference type="InterPro" id="IPR037272">
    <property type="entry name" value="SNS_sf"/>
</dbReference>
<evidence type="ECO:0000256" key="7">
    <source>
        <dbReference type="PIRSR" id="PIRSR600175-2"/>
    </source>
</evidence>
<feature type="transmembrane region" description="Helical" evidence="9">
    <location>
        <begin position="453"/>
        <end position="475"/>
    </location>
</feature>
<feature type="transmembrane region" description="Helical" evidence="9">
    <location>
        <begin position="305"/>
        <end position="329"/>
    </location>
</feature>
<feature type="transmembrane region" description="Helical" evidence="9">
    <location>
        <begin position="225"/>
        <end position="248"/>
    </location>
</feature>
<dbReference type="GO" id="GO:0005886">
    <property type="term" value="C:plasma membrane"/>
    <property type="evidence" value="ECO:0007669"/>
    <property type="project" value="TreeGrafter"/>
</dbReference>
<keyword evidence="4 9" id="KW-1133">Transmembrane helix</keyword>
<dbReference type="PROSITE" id="PS00610">
    <property type="entry name" value="NA_NEUROTRAN_SYMP_1"/>
    <property type="match status" value="1"/>
</dbReference>
<dbReference type="GO" id="GO:0005332">
    <property type="term" value="F:gamma-aminobutyric acid:sodium:chloride symporter activity"/>
    <property type="evidence" value="ECO:0007669"/>
    <property type="project" value="TreeGrafter"/>
</dbReference>
<evidence type="ECO:0000256" key="3">
    <source>
        <dbReference type="ARBA" id="ARBA00022692"/>
    </source>
</evidence>
<keyword evidence="5 9" id="KW-0472">Membrane</keyword>
<dbReference type="Pfam" id="PF00209">
    <property type="entry name" value="SNF"/>
    <property type="match status" value="1"/>
</dbReference>
<evidence type="ECO:0000256" key="8">
    <source>
        <dbReference type="RuleBase" id="RU003732"/>
    </source>
</evidence>
<dbReference type="GO" id="GO:0046872">
    <property type="term" value="F:metal ion binding"/>
    <property type="evidence" value="ECO:0007669"/>
    <property type="project" value="UniProtKB-KW"/>
</dbReference>
<keyword evidence="2 8" id="KW-0813">Transport</keyword>
<dbReference type="PROSITE" id="PS00754">
    <property type="entry name" value="NA_NEUROTRAN_SYMP_2"/>
    <property type="match status" value="1"/>
</dbReference>
<feature type="transmembrane region" description="Helical" evidence="9">
    <location>
        <begin position="194"/>
        <end position="213"/>
    </location>
</feature>
<feature type="binding site" evidence="6">
    <location>
        <position position="311"/>
    </location>
    <ligand>
        <name>Na(+)</name>
        <dbReference type="ChEBI" id="CHEBI:29101"/>
        <label>1</label>
    </ligand>
</feature>
<dbReference type="SUPFAM" id="SSF161070">
    <property type="entry name" value="SNF-like"/>
    <property type="match status" value="1"/>
</dbReference>
<keyword evidence="7" id="KW-1015">Disulfide bond</keyword>
<keyword evidence="11" id="KW-1185">Reference proteome</keyword>
<feature type="transmembrane region" description="Helical" evidence="9">
    <location>
        <begin position="110"/>
        <end position="137"/>
    </location>
</feature>
<feature type="disulfide bond" evidence="7">
    <location>
        <begin position="150"/>
        <end position="159"/>
    </location>
</feature>
<keyword evidence="6" id="KW-0479">Metal-binding</keyword>
<feature type="transmembrane region" description="Helical" evidence="9">
    <location>
        <begin position="38"/>
        <end position="56"/>
    </location>
</feature>
<feature type="binding site" evidence="6">
    <location>
        <position position="279"/>
    </location>
    <ligand>
        <name>Na(+)</name>
        <dbReference type="ChEBI" id="CHEBI:29101"/>
        <label>1</label>
    </ligand>
</feature>
<dbReference type="PANTHER" id="PTHR11616:SF289">
    <property type="entry name" value="TRANSPORTER"/>
    <property type="match status" value="1"/>
</dbReference>
<feature type="binding site" evidence="6">
    <location>
        <position position="44"/>
    </location>
    <ligand>
        <name>Na(+)</name>
        <dbReference type="ChEBI" id="CHEBI:29101"/>
        <label>2</label>
    </ligand>
</feature>
<proteinExistence type="inferred from homology"/>
<evidence type="ECO:0000256" key="4">
    <source>
        <dbReference type="ARBA" id="ARBA00022989"/>
    </source>
</evidence>
<keyword evidence="3 8" id="KW-0812">Transmembrane</keyword>
<comment type="similarity">
    <text evidence="8">Belongs to the sodium:neurotransmitter symporter (SNF) (TC 2.A.22) family.</text>
</comment>
<dbReference type="AlphaFoldDB" id="A0A8C4QTI3"/>
<dbReference type="GO" id="GO:0042995">
    <property type="term" value="C:cell projection"/>
    <property type="evidence" value="ECO:0007669"/>
    <property type="project" value="TreeGrafter"/>
</dbReference>
<feature type="transmembrane region" description="Helical" evidence="9">
    <location>
        <begin position="413"/>
        <end position="433"/>
    </location>
</feature>
<organism evidence="10 11">
    <name type="scientific">Eptatretus burgeri</name>
    <name type="common">Inshore hagfish</name>
    <dbReference type="NCBI Taxonomy" id="7764"/>
    <lineage>
        <taxon>Eukaryota</taxon>
        <taxon>Metazoa</taxon>
        <taxon>Chordata</taxon>
        <taxon>Craniata</taxon>
        <taxon>Vertebrata</taxon>
        <taxon>Cyclostomata</taxon>
        <taxon>Myxini</taxon>
        <taxon>Myxiniformes</taxon>
        <taxon>Myxinidae</taxon>
        <taxon>Eptatretinae</taxon>
        <taxon>Eptatretus</taxon>
    </lineage>
</organism>
<dbReference type="PROSITE" id="PS50267">
    <property type="entry name" value="NA_NEUROTRAN_SYMP_3"/>
    <property type="match status" value="1"/>
</dbReference>
<keyword evidence="6" id="KW-0915">Sodium</keyword>
<dbReference type="InterPro" id="IPR000175">
    <property type="entry name" value="Na/ntran_symport"/>
</dbReference>
<evidence type="ECO:0000256" key="6">
    <source>
        <dbReference type="PIRSR" id="PIRSR600175-1"/>
    </source>
</evidence>
<keyword evidence="8" id="KW-0769">Symport</keyword>
<reference evidence="10" key="2">
    <citation type="submission" date="2025-09" db="UniProtKB">
        <authorList>
            <consortium name="Ensembl"/>
        </authorList>
    </citation>
    <scope>IDENTIFICATION</scope>
</reference>
<sequence length="485" mass="54115">MSHAANSMSLVKISTPAPGHRERPQAQKRGQWSNKIEFFLSVAGEIIGLGNVWRFPYLCYRNGGGAFFIPYILFFVFCGMPLFFLEAALGQFTSEGGITCWRRICPIFEGIGYATQVIMAQLSGYYIVILAWAIFYLCHSFSSELPWSSCNNTWNTGVCNPCHLSTQPSSQALAKWLKWLVLRLSKGIEYFGTVHWDLALCLLGAWVICYFCIWKGTKSTGKVVYVTATFPYIMLVVLMIRGVTLPGAADGLRFYLYPDISRLKDPQVWMDAGTQILFSYAVCLGCITTLSSYNNFNNDCYKDCVLLCCLNSATSFLAGFAIFSVLGFMAFEQNVPISKVAVAGPGLAFIAYPKAVSMMPLAPLWASLFFIMLLFLGLDSQVTFDFFVCVETFVTSTMDMFPSTLHTGHRRELLILACIVVFYLCGLFLITDVSRDCIKLPNYNSNISVPQCFMLPSPSSLVSCSTCTFCMLALIRAKTLYTKKN</sequence>
<feature type="transmembrane region" description="Helical" evidence="9">
    <location>
        <begin position="359"/>
        <end position="378"/>
    </location>
</feature>
<name>A0A8C4QTI3_EPTBU</name>
<dbReference type="OMA" id="VICICKI"/>
<dbReference type="PRINTS" id="PR00176">
    <property type="entry name" value="NANEUSMPORT"/>
</dbReference>
<evidence type="ECO:0000256" key="2">
    <source>
        <dbReference type="ARBA" id="ARBA00022448"/>
    </source>
</evidence>
<feature type="binding site" evidence="6">
    <location>
        <position position="380"/>
    </location>
    <ligand>
        <name>Na(+)</name>
        <dbReference type="ChEBI" id="CHEBI:29101"/>
        <label>1</label>
    </ligand>
</feature>
<dbReference type="Proteomes" id="UP000694388">
    <property type="component" value="Unplaced"/>
</dbReference>
<comment type="subcellular location">
    <subcellularLocation>
        <location evidence="1">Membrane</location>
        <topology evidence="1">Multi-pass membrane protein</topology>
    </subcellularLocation>
</comment>
<feature type="binding site" evidence="6">
    <location>
        <position position="379"/>
    </location>
    <ligand>
        <name>Na(+)</name>
        <dbReference type="ChEBI" id="CHEBI:29101"/>
        <label>1</label>
    </ligand>
</feature>
<evidence type="ECO:0000313" key="11">
    <source>
        <dbReference type="Proteomes" id="UP000694388"/>
    </source>
</evidence>
<accession>A0A8C4QTI3</accession>
<dbReference type="GeneTree" id="ENSGT00940000157569"/>